<dbReference type="KEGG" id="saqi:AXG55_14605"/>
<dbReference type="EMBL" id="CP017835">
    <property type="protein sequence ID" value="APJ05250.1"/>
    <property type="molecule type" value="Genomic_DNA"/>
</dbReference>
<evidence type="ECO:0000313" key="2">
    <source>
        <dbReference type="Proteomes" id="UP000184731"/>
    </source>
</evidence>
<dbReference type="AlphaFoldDB" id="A0A1L4D4Y9"/>
<organism evidence="1 2">
    <name type="scientific">Silvanigrella aquatica</name>
    <dbReference type="NCBI Taxonomy" id="1915309"/>
    <lineage>
        <taxon>Bacteria</taxon>
        <taxon>Pseudomonadati</taxon>
        <taxon>Bdellovibrionota</taxon>
        <taxon>Oligoflexia</taxon>
        <taxon>Silvanigrellales</taxon>
        <taxon>Silvanigrellaceae</taxon>
        <taxon>Silvanigrella</taxon>
    </lineage>
</organism>
<sequence>MENPKSPFGIANYLHEQLTRGKTKALLVKELVMDKYYLNKHLWLLTWPKNLIDLCLLYPDIFTARVLFSTFASRQKYYSKNNFQYLKAEIDKLIQNGAKHKPRKAVNYPKARAGGSLLSQRNRKENLKKIEKQLNVEKMTNENLKLDFEELLYYQQQFKEACGFHVIVQYSKSRESGEIRINFKNEKDLDYLLEKMA</sequence>
<keyword evidence="1" id="KW-0614">Plasmid</keyword>
<accession>A0A1L4D4Y9</accession>
<name>A0A1L4D4Y9_9BACT</name>
<gene>
    <name evidence="1" type="ORF">AXG55_14605</name>
</gene>
<dbReference type="OrthoDB" id="9824159at2"/>
<dbReference type="Proteomes" id="UP000184731">
    <property type="component" value="Plasmid pnonnen1"/>
</dbReference>
<protein>
    <submittedName>
        <fullName evidence="1">Uncharacterized protein</fullName>
    </submittedName>
</protein>
<geneLocation type="plasmid" evidence="2">
    <name>pnonnen1</name>
</geneLocation>
<evidence type="ECO:0000313" key="1">
    <source>
        <dbReference type="EMBL" id="APJ05250.1"/>
    </source>
</evidence>
<dbReference type="RefSeq" id="WP_148698914.1">
    <property type="nucleotide sequence ID" value="NZ_CP017835.1"/>
</dbReference>
<proteinExistence type="predicted"/>
<reference evidence="1 2" key="1">
    <citation type="submission" date="2016-10" db="EMBL/GenBank/DDBJ databases">
        <title>Silvanigrella aquatica sp. nov., isolated from a freshwater lake located in the Black Forest, Germany, description of Silvanigrellaceae fam. nov., Silvanigrellales ord. nov., reclassification of the order Bdellovibrionales in the class Oligoflexia, reclassification of the families Bacteriovoracaceae and Halobacteriovoraceae in the new order Bacteriovoracales ord. nov., and reclassification of the family Pseudobacteriovoracaceae in the order Oligoflexiales.</title>
        <authorList>
            <person name="Hahn M.W."/>
            <person name="Schmidt J."/>
            <person name="Koll U."/>
            <person name="Rohde M."/>
            <person name="Verbag S."/>
            <person name="Pitt A."/>
            <person name="Nakai R."/>
            <person name="Naganuma T."/>
            <person name="Lang E."/>
        </authorList>
    </citation>
    <scope>NUCLEOTIDE SEQUENCE [LARGE SCALE GENOMIC DNA]</scope>
    <source>
        <strain evidence="1 2">MWH-Nonnen-W8red</strain>
        <plasmid evidence="2">Plasmid pnonnen1</plasmid>
    </source>
</reference>
<keyword evidence="2" id="KW-1185">Reference proteome</keyword>